<keyword evidence="5" id="KW-0862">Zinc</keyword>
<comment type="pathway">
    <text evidence="1">Protein modification; protein ubiquitination.</text>
</comment>
<keyword evidence="3 6" id="KW-0863">Zinc-finger</keyword>
<dbReference type="PROSITE" id="PS50089">
    <property type="entry name" value="ZF_RING_2"/>
    <property type="match status" value="1"/>
</dbReference>
<evidence type="ECO:0000313" key="10">
    <source>
        <dbReference type="Proteomes" id="UP000017836"/>
    </source>
</evidence>
<dbReference type="InterPro" id="IPR051266">
    <property type="entry name" value="CLCR"/>
</dbReference>
<evidence type="ECO:0000256" key="5">
    <source>
        <dbReference type="ARBA" id="ARBA00022833"/>
    </source>
</evidence>
<dbReference type="AlphaFoldDB" id="U5DA52"/>
<dbReference type="Gene3D" id="3.30.40.10">
    <property type="entry name" value="Zinc/RING finger domain, C3HC4 (zinc finger)"/>
    <property type="match status" value="1"/>
</dbReference>
<evidence type="ECO:0000256" key="3">
    <source>
        <dbReference type="ARBA" id="ARBA00022771"/>
    </source>
</evidence>
<dbReference type="PANTHER" id="PTHR10579:SF47">
    <property type="entry name" value="OS09G0298500 PROTEIN"/>
    <property type="match status" value="1"/>
</dbReference>
<dbReference type="PANTHER" id="PTHR10579">
    <property type="entry name" value="CALCIUM-ACTIVATED CHLORIDE CHANNEL REGULATOR"/>
    <property type="match status" value="1"/>
</dbReference>
<evidence type="ECO:0000256" key="7">
    <source>
        <dbReference type="SAM" id="MobiDB-lite"/>
    </source>
</evidence>
<dbReference type="InterPro" id="IPR013083">
    <property type="entry name" value="Znf_RING/FYVE/PHD"/>
</dbReference>
<proteinExistence type="predicted"/>
<dbReference type="InterPro" id="IPR036465">
    <property type="entry name" value="vWFA_dom_sf"/>
</dbReference>
<evidence type="ECO:0000256" key="6">
    <source>
        <dbReference type="PROSITE-ProRule" id="PRU00175"/>
    </source>
</evidence>
<dbReference type="OrthoDB" id="687730at2759"/>
<protein>
    <recommendedName>
        <fullName evidence="8">RING-type domain-containing protein</fullName>
    </recommendedName>
</protein>
<accession>U5DA52</accession>
<dbReference type="SUPFAM" id="SSF57850">
    <property type="entry name" value="RING/U-box"/>
    <property type="match status" value="1"/>
</dbReference>
<evidence type="ECO:0000256" key="2">
    <source>
        <dbReference type="ARBA" id="ARBA00022723"/>
    </source>
</evidence>
<dbReference type="GO" id="GO:0008270">
    <property type="term" value="F:zinc ion binding"/>
    <property type="evidence" value="ECO:0007669"/>
    <property type="project" value="UniProtKB-KW"/>
</dbReference>
<gene>
    <name evidence="9" type="ORF">AMTR_s00061p00102790</name>
</gene>
<dbReference type="OMA" id="CTHVYVE"/>
<dbReference type="eggNOG" id="ENOG502QPSB">
    <property type="taxonomic scope" value="Eukaryota"/>
</dbReference>
<organism evidence="9 10">
    <name type="scientific">Amborella trichopoda</name>
    <dbReference type="NCBI Taxonomy" id="13333"/>
    <lineage>
        <taxon>Eukaryota</taxon>
        <taxon>Viridiplantae</taxon>
        <taxon>Streptophyta</taxon>
        <taxon>Embryophyta</taxon>
        <taxon>Tracheophyta</taxon>
        <taxon>Spermatophyta</taxon>
        <taxon>Magnoliopsida</taxon>
        <taxon>Amborellales</taxon>
        <taxon>Amborellaceae</taxon>
        <taxon>Amborella</taxon>
    </lineage>
</organism>
<evidence type="ECO:0000313" key="9">
    <source>
        <dbReference type="EMBL" id="ERN19070.1"/>
    </source>
</evidence>
<sequence>MAGISKFRKAAKKLGLPCTSFTVENTPEKRKSGEKILSLHNEATDNGVIKIPCPICLEPLNSGNDDDPNIDTNSSQAVFTAECSHAFHFLCISSNVRHGNTTCPICRAQWAELPRRLTRPQQGPTRQPPDPALVILEDSIATSRTHRRSIRHNGDDPVDPTPSSATHPRLCFALVPIARGLYPRGCRPMALLLQPLTTVASGQKPFSDRQNTSHRGPKQYPETQSTSPRGPRLHPKTLTTSPRGLKICLETENTSPSRHVIYSETQISAQSMLNMYPESVSSLRSKQELCPPTTAYLYVKLEGPPATDLVMVVNPTGQNLRLFKELMAVVVFSLRPVDRLAIVASSSGPSRTFPLRRMFSQGKRAALQAIDRLIFPSDGDPTESLSRGIVILEERAHRNPNACILFLSDGQIGGYHPLLDEQLSIPIHRFDFGPSFRVPDEFVRHGFEEFLVGLLGGVIRETELRLRVDGARGEVLVELGDMGVGEERMILVEIGESKLVSVGYSYEEGGVEGGSRTGEMILGFRETRGRYNGGHERGMTDSRERCHNGVERGVSEASSGGRRSCAERWEYYDPCMARRWAKHLHGLI</sequence>
<keyword evidence="4" id="KW-0833">Ubl conjugation pathway</keyword>
<feature type="region of interest" description="Disordered" evidence="7">
    <location>
        <begin position="202"/>
        <end position="241"/>
    </location>
</feature>
<dbReference type="EMBL" id="KI392075">
    <property type="protein sequence ID" value="ERN19070.1"/>
    <property type="molecule type" value="Genomic_DNA"/>
</dbReference>
<feature type="region of interest" description="Disordered" evidence="7">
    <location>
        <begin position="143"/>
        <end position="165"/>
    </location>
</feature>
<dbReference type="KEGG" id="atr:18447444"/>
<dbReference type="SMART" id="SM00184">
    <property type="entry name" value="RING"/>
    <property type="match status" value="1"/>
</dbReference>
<evidence type="ECO:0000256" key="4">
    <source>
        <dbReference type="ARBA" id="ARBA00022786"/>
    </source>
</evidence>
<dbReference type="InterPro" id="IPR024766">
    <property type="entry name" value="Znf_RING_H2"/>
</dbReference>
<feature type="domain" description="RING-type" evidence="8">
    <location>
        <begin position="53"/>
        <end position="107"/>
    </location>
</feature>
<dbReference type="SUPFAM" id="SSF53300">
    <property type="entry name" value="vWA-like"/>
    <property type="match status" value="1"/>
</dbReference>
<dbReference type="Gene3D" id="3.40.50.410">
    <property type="entry name" value="von Willebrand factor, type A domain"/>
    <property type="match status" value="1"/>
</dbReference>
<reference evidence="10" key="1">
    <citation type="journal article" date="2013" name="Science">
        <title>The Amborella genome and the evolution of flowering plants.</title>
        <authorList>
            <consortium name="Amborella Genome Project"/>
        </authorList>
    </citation>
    <scope>NUCLEOTIDE SEQUENCE [LARGE SCALE GENOMIC DNA]</scope>
</reference>
<dbReference type="Proteomes" id="UP000017836">
    <property type="component" value="Unassembled WGS sequence"/>
</dbReference>
<dbReference type="Gramene" id="ERN19070">
    <property type="protein sequence ID" value="ERN19070"/>
    <property type="gene ID" value="AMTR_s00061p00102790"/>
</dbReference>
<dbReference type="Pfam" id="PF12678">
    <property type="entry name" value="zf-rbx1"/>
    <property type="match status" value="1"/>
</dbReference>
<name>U5DA52_AMBTC</name>
<keyword evidence="2" id="KW-0479">Metal-binding</keyword>
<dbReference type="HOGENOM" id="CLU_526205_0_0_1"/>
<evidence type="ECO:0000259" key="8">
    <source>
        <dbReference type="PROSITE" id="PS50089"/>
    </source>
</evidence>
<evidence type="ECO:0000256" key="1">
    <source>
        <dbReference type="ARBA" id="ARBA00004906"/>
    </source>
</evidence>
<dbReference type="STRING" id="13333.U5DA52"/>
<dbReference type="InterPro" id="IPR001841">
    <property type="entry name" value="Znf_RING"/>
</dbReference>
<keyword evidence="10" id="KW-1185">Reference proteome</keyword>